<evidence type="ECO:0000313" key="2">
    <source>
        <dbReference type="Proteomes" id="UP001164746"/>
    </source>
</evidence>
<organism evidence="1 2">
    <name type="scientific">Mya arenaria</name>
    <name type="common">Soft-shell clam</name>
    <dbReference type="NCBI Taxonomy" id="6604"/>
    <lineage>
        <taxon>Eukaryota</taxon>
        <taxon>Metazoa</taxon>
        <taxon>Spiralia</taxon>
        <taxon>Lophotrochozoa</taxon>
        <taxon>Mollusca</taxon>
        <taxon>Bivalvia</taxon>
        <taxon>Autobranchia</taxon>
        <taxon>Heteroconchia</taxon>
        <taxon>Euheterodonta</taxon>
        <taxon>Imparidentia</taxon>
        <taxon>Neoheterodontei</taxon>
        <taxon>Myida</taxon>
        <taxon>Myoidea</taxon>
        <taxon>Myidae</taxon>
        <taxon>Mya</taxon>
    </lineage>
</organism>
<dbReference type="Proteomes" id="UP001164746">
    <property type="component" value="Chromosome 7"/>
</dbReference>
<dbReference type="EMBL" id="CP111018">
    <property type="protein sequence ID" value="WAR10545.1"/>
    <property type="molecule type" value="Genomic_DNA"/>
</dbReference>
<name>A0ABY7EL13_MYAAR</name>
<sequence length="178" mass="20398">MQKMNKKRIGGERLGLKREETFIGMSDFTGNSVKLAIESIRNAYFRQHYIDVTRQIADDISLEAQHAELMSPCQRVNIWEGAAKKASTLRNDWLHRTRRQLSPSALAFSKMLKSKAPSFADLLAKYSARPQIDHDLHDSEKNPFDLYDIKYVCSRHSDKVKVFQAIVNSSGRTNARIN</sequence>
<gene>
    <name evidence="1" type="ORF">MAR_035621</name>
</gene>
<feature type="non-terminal residue" evidence="1">
    <location>
        <position position="178"/>
    </location>
</feature>
<accession>A0ABY7EL13</accession>
<evidence type="ECO:0000313" key="1">
    <source>
        <dbReference type="EMBL" id="WAR10545.1"/>
    </source>
</evidence>
<proteinExistence type="predicted"/>
<protein>
    <submittedName>
        <fullName evidence="1">Uncharacterized protein</fullName>
    </submittedName>
</protein>
<keyword evidence="2" id="KW-1185">Reference proteome</keyword>
<reference evidence="1" key="1">
    <citation type="submission" date="2022-11" db="EMBL/GenBank/DDBJ databases">
        <title>Centuries of genome instability and evolution in soft-shell clam transmissible cancer (bioRxiv).</title>
        <authorList>
            <person name="Hart S.F.M."/>
            <person name="Yonemitsu M.A."/>
            <person name="Giersch R.M."/>
            <person name="Beal B.F."/>
            <person name="Arriagada G."/>
            <person name="Davis B.W."/>
            <person name="Ostrander E.A."/>
            <person name="Goff S.P."/>
            <person name="Metzger M.J."/>
        </authorList>
    </citation>
    <scope>NUCLEOTIDE SEQUENCE</scope>
    <source>
        <strain evidence="1">MELC-2E11</strain>
        <tissue evidence="1">Siphon/mantle</tissue>
    </source>
</reference>